<dbReference type="InterPro" id="IPR036420">
    <property type="entry name" value="BRCT_dom_sf"/>
</dbReference>
<feature type="domain" description="BRCT" evidence="1">
    <location>
        <begin position="1"/>
        <end position="93"/>
    </location>
</feature>
<sequence>MGVFQNQVVAITGSLRPVTRDQAIHFVQDQGGTYQGFVSDRTTLLIAGHKQLDLFNPDNRSLKYQAAKTRQASGQALTIIGEDDFFSLMKSLR</sequence>
<reference evidence="2 3" key="1">
    <citation type="submission" date="2018-05" db="EMBL/GenBank/DDBJ databases">
        <title>Complete genome sequences of Streptococcus sobrinus.</title>
        <authorList>
            <person name="Sales M."/>
            <person name="Jensen P.A."/>
        </authorList>
    </citation>
    <scope>NUCLEOTIDE SEQUENCE [LARGE SCALE GENOMIC DNA]</scope>
    <source>
        <strain evidence="2 3">SL1</strain>
    </source>
</reference>
<dbReference type="Pfam" id="PF00533">
    <property type="entry name" value="BRCT"/>
    <property type="match status" value="1"/>
</dbReference>
<accession>A0ABN5LK83</accession>
<organism evidence="2 3">
    <name type="scientific">Streptococcus sobrinus</name>
    <dbReference type="NCBI Taxonomy" id="1310"/>
    <lineage>
        <taxon>Bacteria</taxon>
        <taxon>Bacillati</taxon>
        <taxon>Bacillota</taxon>
        <taxon>Bacilli</taxon>
        <taxon>Lactobacillales</taxon>
        <taxon>Streptococcaceae</taxon>
        <taxon>Streptococcus</taxon>
    </lineage>
</organism>
<dbReference type="SUPFAM" id="SSF52113">
    <property type="entry name" value="BRCT domain"/>
    <property type="match status" value="1"/>
</dbReference>
<evidence type="ECO:0000313" key="3">
    <source>
        <dbReference type="Proteomes" id="UP000245369"/>
    </source>
</evidence>
<evidence type="ECO:0000313" key="2">
    <source>
        <dbReference type="EMBL" id="AWN21440.1"/>
    </source>
</evidence>
<keyword evidence="3" id="KW-1185">Reference proteome</keyword>
<dbReference type="RefSeq" id="WP_002960222.1">
    <property type="nucleotide sequence ID" value="NZ_CP029490.1"/>
</dbReference>
<dbReference type="Proteomes" id="UP000245369">
    <property type="component" value="Chromosome"/>
</dbReference>
<dbReference type="CDD" id="cd17748">
    <property type="entry name" value="BRCT_DNA_ligase_like"/>
    <property type="match status" value="1"/>
</dbReference>
<dbReference type="InterPro" id="IPR001357">
    <property type="entry name" value="BRCT_dom"/>
</dbReference>
<name>A0ABN5LK83_9STRE</name>
<dbReference type="GeneID" id="93924628"/>
<dbReference type="Gene3D" id="3.40.50.10190">
    <property type="entry name" value="BRCT domain"/>
    <property type="match status" value="1"/>
</dbReference>
<dbReference type="EMBL" id="CP029490">
    <property type="protein sequence ID" value="AWN21440.1"/>
    <property type="molecule type" value="Genomic_DNA"/>
</dbReference>
<protein>
    <recommendedName>
        <fullName evidence="1">BRCT domain-containing protein</fullName>
    </recommendedName>
</protein>
<proteinExistence type="predicted"/>
<evidence type="ECO:0000259" key="1">
    <source>
        <dbReference type="PROSITE" id="PS50172"/>
    </source>
</evidence>
<gene>
    <name evidence="2" type="ORF">DK182_08930</name>
</gene>
<dbReference type="PROSITE" id="PS50172">
    <property type="entry name" value="BRCT"/>
    <property type="match status" value="1"/>
</dbReference>